<protein>
    <submittedName>
        <fullName evidence="2">Uncharacterized protein</fullName>
    </submittedName>
</protein>
<accession>A0A375GHE4</accession>
<evidence type="ECO:0000313" key="2">
    <source>
        <dbReference type="EMBL" id="SPC23593.1"/>
    </source>
</evidence>
<organism evidence="2">
    <name type="scientific">Cupriavidus oxalaticus</name>
    <dbReference type="NCBI Taxonomy" id="96344"/>
    <lineage>
        <taxon>Bacteria</taxon>
        <taxon>Pseudomonadati</taxon>
        <taxon>Pseudomonadota</taxon>
        <taxon>Betaproteobacteria</taxon>
        <taxon>Burkholderiales</taxon>
        <taxon>Burkholderiaceae</taxon>
        <taxon>Cupriavidus</taxon>
    </lineage>
</organism>
<evidence type="ECO:0000313" key="1">
    <source>
        <dbReference type="EMBL" id="QRQ90653.1"/>
    </source>
</evidence>
<dbReference type="GeneID" id="303489517"/>
<dbReference type="EMBL" id="OGUS01000142">
    <property type="protein sequence ID" value="SPC23593.1"/>
    <property type="molecule type" value="Genomic_DNA"/>
</dbReference>
<reference evidence="1 3" key="2">
    <citation type="submission" date="2021-02" db="EMBL/GenBank/DDBJ databases">
        <title>Complete Genome Sequence of Cupriavidus oxalaticus Strain Ox1, a Soil Oxalate-Degrading Species.</title>
        <authorList>
            <person name="Palmieri F."/>
            <person name="Udriet P."/>
            <person name="Deuasquier M."/>
            <person name="Beaudoing E."/>
            <person name="Johnson S.L."/>
            <person name="Davenport K.W."/>
            <person name="Chain P.S."/>
            <person name="Bindschedler S."/>
            <person name="Junier P."/>
        </authorList>
    </citation>
    <scope>NUCLEOTIDE SEQUENCE [LARGE SCALE GENOMIC DNA]</scope>
    <source>
        <strain evidence="1 3">Ox1</strain>
    </source>
</reference>
<sequence length="58" mass="5787">MPELGAAEAPHGGVTAMSSEFRAVIQVDSARITAVADWLRVVAGVDAVVNPVVPGSGG</sequence>
<keyword evidence="3" id="KW-1185">Reference proteome</keyword>
<dbReference type="AlphaFoldDB" id="A0A375GHE4"/>
<dbReference type="EMBL" id="CP069811">
    <property type="protein sequence ID" value="QRQ90653.1"/>
    <property type="molecule type" value="Genomic_DNA"/>
</dbReference>
<proteinExistence type="predicted"/>
<reference evidence="2" key="1">
    <citation type="submission" date="2018-01" db="EMBL/GenBank/DDBJ databases">
        <authorList>
            <person name="Clerissi C."/>
        </authorList>
    </citation>
    <scope>NUCLEOTIDE SEQUENCE</scope>
    <source>
        <strain evidence="2">Cupriavidus oxalaticus LMG 2235</strain>
    </source>
</reference>
<dbReference type="Proteomes" id="UP000623307">
    <property type="component" value="Chromosome 1"/>
</dbReference>
<gene>
    <name evidence="2" type="ORF">CO2235_MP70248</name>
    <name evidence="1" type="ORF">JTE92_08295</name>
</gene>
<dbReference type="RefSeq" id="WP_157096938.1">
    <property type="nucleotide sequence ID" value="NZ_CP069809.1"/>
</dbReference>
<dbReference type="Proteomes" id="UP000256862">
    <property type="component" value="Plasmid CO2235_mp"/>
</dbReference>
<name>A0A375GHE4_9BURK</name>
<evidence type="ECO:0000313" key="3">
    <source>
        <dbReference type="Proteomes" id="UP000623307"/>
    </source>
</evidence>